<reference evidence="5 6" key="1">
    <citation type="submission" date="2021-06" db="EMBL/GenBank/DDBJ databases">
        <authorList>
            <person name="Lu T."/>
            <person name="Wang Q."/>
            <person name="Han X."/>
        </authorList>
    </citation>
    <scope>NUCLEOTIDE SEQUENCE [LARGE SCALE GENOMIC DNA]</scope>
    <source>
        <strain evidence="5 6">LAM0050</strain>
    </source>
</reference>
<sequence>MPKRPLVIEIPALGTIDRTKGHIGQQLTDSLRKAISTGELKAGERLPSSRALADSLGVSRGTVTEAYEQLRAEGLLDTKASASTRVAAGLQEWDTPAQRTINQQTEQPPSLPTSASLYIAMADHLTPLPSVPFSVAVPRGEVAMDDHWRRLGNRIRTSPMAAPSGYTCPQGLLPLREALADYLRRARAVNCEAENIIITEGTQQGLYLASKVLLAPGDLAWAEDPAYPGLTAVLQDRGVQVSRIPVDTQGMNLASALETCPAARAAFVTPSHQYPLGMPMSMPRRLALIDWARQYDSWIVEDDYDSELRYTGQPFPAMQGLAPKRVIYLGTFSKVLAPSLRLGYIVVPGFLLKSFIGARSLLGRSSPLTEQHVVAAYMKEGYFDTHIRRIRAIYGERRQVLIDALQREIPELKVQPADQGMHIVVSLPEGQDDVAIASAASTAGISVRALSPMCSDNLQLSGLMLGFGGFTEAQLLSAVKKLRQVLK</sequence>
<dbReference type="RefSeq" id="WP_217734700.1">
    <property type="nucleotide sequence ID" value="NZ_CP130490.1"/>
</dbReference>
<comment type="caution">
    <text evidence="5">The sequence shown here is derived from an EMBL/GenBank/DDBJ whole genome shotgun (WGS) entry which is preliminary data.</text>
</comment>
<feature type="domain" description="HTH gntR-type" evidence="4">
    <location>
        <begin position="21"/>
        <end position="89"/>
    </location>
</feature>
<dbReference type="SMART" id="SM00345">
    <property type="entry name" value="HTH_GNTR"/>
    <property type="match status" value="1"/>
</dbReference>
<dbReference type="PROSITE" id="PS50949">
    <property type="entry name" value="HTH_GNTR"/>
    <property type="match status" value="1"/>
</dbReference>
<evidence type="ECO:0000256" key="3">
    <source>
        <dbReference type="ARBA" id="ARBA00023163"/>
    </source>
</evidence>
<dbReference type="GO" id="GO:0008483">
    <property type="term" value="F:transaminase activity"/>
    <property type="evidence" value="ECO:0007669"/>
    <property type="project" value="UniProtKB-KW"/>
</dbReference>
<keyword evidence="1" id="KW-0805">Transcription regulation</keyword>
<dbReference type="InterPro" id="IPR000524">
    <property type="entry name" value="Tscrpt_reg_HTH_GntR"/>
</dbReference>
<accession>A0ABS6NLM5</accession>
<keyword evidence="3" id="KW-0804">Transcription</keyword>
<dbReference type="CDD" id="cd00609">
    <property type="entry name" value="AAT_like"/>
    <property type="match status" value="1"/>
</dbReference>
<dbReference type="EMBL" id="JAHSPR010000003">
    <property type="protein sequence ID" value="MBV4396534.1"/>
    <property type="molecule type" value="Genomic_DNA"/>
</dbReference>
<keyword evidence="2" id="KW-0238">DNA-binding</keyword>
<gene>
    <name evidence="5" type="ORF">KU392_04580</name>
</gene>
<keyword evidence="5" id="KW-0808">Transferase</keyword>
<evidence type="ECO:0000256" key="1">
    <source>
        <dbReference type="ARBA" id="ARBA00023015"/>
    </source>
</evidence>
<name>A0ABS6NLM5_9BURK</name>
<dbReference type="InterPro" id="IPR051446">
    <property type="entry name" value="HTH_trans_reg/aminotransferase"/>
</dbReference>
<protein>
    <submittedName>
        <fullName evidence="5">PLP-dependent aminotransferase family protein</fullName>
    </submittedName>
</protein>
<evidence type="ECO:0000313" key="5">
    <source>
        <dbReference type="EMBL" id="MBV4396534.1"/>
    </source>
</evidence>
<evidence type="ECO:0000313" key="6">
    <source>
        <dbReference type="Proteomes" id="UP000722165"/>
    </source>
</evidence>
<evidence type="ECO:0000259" key="4">
    <source>
        <dbReference type="PROSITE" id="PS50949"/>
    </source>
</evidence>
<evidence type="ECO:0000256" key="2">
    <source>
        <dbReference type="ARBA" id="ARBA00023125"/>
    </source>
</evidence>
<keyword evidence="5" id="KW-0032">Aminotransferase</keyword>
<dbReference type="PANTHER" id="PTHR46577">
    <property type="entry name" value="HTH-TYPE TRANSCRIPTIONAL REGULATORY PROTEIN GABR"/>
    <property type="match status" value="1"/>
</dbReference>
<dbReference type="CDD" id="cd07377">
    <property type="entry name" value="WHTH_GntR"/>
    <property type="match status" value="1"/>
</dbReference>
<organism evidence="5 6">
    <name type="scientific">Advenella alkanexedens</name>
    <dbReference type="NCBI Taxonomy" id="1481665"/>
    <lineage>
        <taxon>Bacteria</taxon>
        <taxon>Pseudomonadati</taxon>
        <taxon>Pseudomonadota</taxon>
        <taxon>Betaproteobacteria</taxon>
        <taxon>Burkholderiales</taxon>
        <taxon>Alcaligenaceae</taxon>
    </lineage>
</organism>
<dbReference type="Pfam" id="PF00392">
    <property type="entry name" value="GntR"/>
    <property type="match status" value="1"/>
</dbReference>
<dbReference type="Proteomes" id="UP000722165">
    <property type="component" value="Unassembled WGS sequence"/>
</dbReference>
<dbReference type="PANTHER" id="PTHR46577:SF1">
    <property type="entry name" value="HTH-TYPE TRANSCRIPTIONAL REGULATORY PROTEIN GABR"/>
    <property type="match status" value="1"/>
</dbReference>
<keyword evidence="6" id="KW-1185">Reference proteome</keyword>
<dbReference type="Pfam" id="PF00155">
    <property type="entry name" value="Aminotran_1_2"/>
    <property type="match status" value="1"/>
</dbReference>
<proteinExistence type="predicted"/>
<dbReference type="InterPro" id="IPR004839">
    <property type="entry name" value="Aminotransferase_I/II_large"/>
</dbReference>